<dbReference type="InterPro" id="IPR010982">
    <property type="entry name" value="Lambda_DNA-bd_dom_sf"/>
</dbReference>
<sequence length="102" mass="11373">MMALIPLSARPCPAGFFSPRNCQELPVHPAGEGQYNGGMRILLDEIMDQRNMSERQVSDLTGLPRSLVHEIRRGSRPRIDTVEQLAKGLGVRIGDLIESEYL</sequence>
<dbReference type="Proteomes" id="UP000004756">
    <property type="component" value="Unassembled WGS sequence"/>
</dbReference>
<evidence type="ECO:0000313" key="3">
    <source>
        <dbReference type="Proteomes" id="UP000004756"/>
    </source>
</evidence>
<gene>
    <name evidence="2" type="ORF">CLOSTASPAR_00887</name>
</gene>
<name>C0CV86_9FIRM</name>
<proteinExistence type="predicted"/>
<keyword evidence="2" id="KW-0238">DNA-binding</keyword>
<dbReference type="EMBL" id="ACCJ01000035">
    <property type="protein sequence ID" value="EEG57021.1"/>
    <property type="molecule type" value="Genomic_DNA"/>
</dbReference>
<evidence type="ECO:0000259" key="1">
    <source>
        <dbReference type="PROSITE" id="PS50943"/>
    </source>
</evidence>
<dbReference type="SUPFAM" id="SSF47413">
    <property type="entry name" value="lambda repressor-like DNA-binding domains"/>
    <property type="match status" value="1"/>
</dbReference>
<dbReference type="GO" id="GO:0003677">
    <property type="term" value="F:DNA binding"/>
    <property type="evidence" value="ECO:0007669"/>
    <property type="project" value="UniProtKB-KW"/>
</dbReference>
<comment type="caution">
    <text evidence="2">The sequence shown here is derived from an EMBL/GenBank/DDBJ whole genome shotgun (WGS) entry which is preliminary data.</text>
</comment>
<keyword evidence="3" id="KW-1185">Reference proteome</keyword>
<organism evidence="2 3">
    <name type="scientific">[Clostridium] asparagiforme DSM 15981</name>
    <dbReference type="NCBI Taxonomy" id="518636"/>
    <lineage>
        <taxon>Bacteria</taxon>
        <taxon>Bacillati</taxon>
        <taxon>Bacillota</taxon>
        <taxon>Clostridia</taxon>
        <taxon>Lachnospirales</taxon>
        <taxon>Lachnospiraceae</taxon>
        <taxon>Enterocloster</taxon>
    </lineage>
</organism>
<reference evidence="2 3" key="1">
    <citation type="submission" date="2009-02" db="EMBL/GenBank/DDBJ databases">
        <title>Draft genome sequence of Clostridium asparagiforme (DSM 15981).</title>
        <authorList>
            <person name="Sudarsanam P."/>
            <person name="Ley R."/>
            <person name="Guruge J."/>
            <person name="Turnbaugh P.J."/>
            <person name="Mahowald M."/>
            <person name="Liep D."/>
            <person name="Gordon J."/>
        </authorList>
    </citation>
    <scope>NUCLEOTIDE SEQUENCE [LARGE SCALE GENOMIC DNA]</scope>
    <source>
        <strain evidence="2 3">DSM 15981</strain>
    </source>
</reference>
<feature type="domain" description="HTH cro/C1-type" evidence="1">
    <location>
        <begin position="43"/>
        <end position="96"/>
    </location>
</feature>
<dbReference type="Pfam" id="PF13443">
    <property type="entry name" value="HTH_26"/>
    <property type="match status" value="1"/>
</dbReference>
<evidence type="ECO:0000313" key="2">
    <source>
        <dbReference type="EMBL" id="EEG57021.1"/>
    </source>
</evidence>
<dbReference type="SMART" id="SM00530">
    <property type="entry name" value="HTH_XRE"/>
    <property type="match status" value="1"/>
</dbReference>
<protein>
    <submittedName>
        <fullName evidence="2">DNA-binding helix-turn-helix protein</fullName>
    </submittedName>
</protein>
<dbReference type="PROSITE" id="PS50943">
    <property type="entry name" value="HTH_CROC1"/>
    <property type="match status" value="1"/>
</dbReference>
<dbReference type="Gene3D" id="1.10.260.40">
    <property type="entry name" value="lambda repressor-like DNA-binding domains"/>
    <property type="match status" value="1"/>
</dbReference>
<dbReference type="AlphaFoldDB" id="C0CV86"/>
<accession>C0CV86</accession>
<dbReference type="InterPro" id="IPR001387">
    <property type="entry name" value="Cro/C1-type_HTH"/>
</dbReference>
<dbReference type="HOGENOM" id="CLU_2272426_0_0_9"/>
<dbReference type="CDD" id="cd00093">
    <property type="entry name" value="HTH_XRE"/>
    <property type="match status" value="1"/>
</dbReference>